<keyword evidence="3" id="KW-0507">mRNA processing</keyword>
<proteinExistence type="inferred from homology"/>
<feature type="compositionally biased region" description="Basic and acidic residues" evidence="7">
    <location>
        <begin position="432"/>
        <end position="442"/>
    </location>
</feature>
<protein>
    <recommendedName>
        <fullName evidence="10">Pre-mRNA-splicing regulator WTAP</fullName>
    </recommendedName>
</protein>
<keyword evidence="6" id="KW-0175">Coiled coil</keyword>
<gene>
    <name evidence="8" type="ORF">ONE63_002867</name>
</gene>
<evidence type="ECO:0000256" key="3">
    <source>
        <dbReference type="ARBA" id="ARBA00022664"/>
    </source>
</evidence>
<evidence type="ECO:0000256" key="7">
    <source>
        <dbReference type="SAM" id="MobiDB-lite"/>
    </source>
</evidence>
<dbReference type="PANTHER" id="PTHR15217:SF0">
    <property type="entry name" value="PRE-MRNA-SPLICING REGULATOR WTAP"/>
    <property type="match status" value="1"/>
</dbReference>
<dbReference type="Pfam" id="PF17098">
    <property type="entry name" value="Wtap"/>
    <property type="match status" value="1"/>
</dbReference>
<dbReference type="PANTHER" id="PTHR15217">
    <property type="entry name" value="WILMS' TUMOR 1-ASSOCIATING PROTEIN"/>
    <property type="match status" value="1"/>
</dbReference>
<accession>A0AAV7X5J8</accession>
<evidence type="ECO:0000256" key="4">
    <source>
        <dbReference type="ARBA" id="ARBA00023187"/>
    </source>
</evidence>
<evidence type="ECO:0000256" key="5">
    <source>
        <dbReference type="ARBA" id="ARBA00023242"/>
    </source>
</evidence>
<evidence type="ECO:0000256" key="2">
    <source>
        <dbReference type="ARBA" id="ARBA00010313"/>
    </source>
</evidence>
<keyword evidence="4" id="KW-0508">mRNA splicing</keyword>
<feature type="compositionally biased region" description="Basic and acidic residues" evidence="7">
    <location>
        <begin position="391"/>
        <end position="404"/>
    </location>
</feature>
<reference evidence="8" key="1">
    <citation type="submission" date="2022-12" db="EMBL/GenBank/DDBJ databases">
        <title>Chromosome-level genome assembly of the bean flower thrips Megalurothrips usitatus.</title>
        <authorList>
            <person name="Ma L."/>
            <person name="Liu Q."/>
            <person name="Li H."/>
            <person name="Cai W."/>
        </authorList>
    </citation>
    <scope>NUCLEOTIDE SEQUENCE</scope>
    <source>
        <strain evidence="8">Cailab_2022a</strain>
    </source>
</reference>
<evidence type="ECO:0000256" key="6">
    <source>
        <dbReference type="SAM" id="Coils"/>
    </source>
</evidence>
<evidence type="ECO:0000256" key="1">
    <source>
        <dbReference type="ARBA" id="ARBA00004123"/>
    </source>
</evidence>
<keyword evidence="5" id="KW-0539">Nucleus</keyword>
<feature type="coiled-coil region" evidence="6">
    <location>
        <begin position="130"/>
        <end position="205"/>
    </location>
</feature>
<keyword evidence="9" id="KW-1185">Reference proteome</keyword>
<evidence type="ECO:0000313" key="8">
    <source>
        <dbReference type="EMBL" id="KAJ1521173.1"/>
    </source>
</evidence>
<dbReference type="InterPro" id="IPR033757">
    <property type="entry name" value="WTAP"/>
</dbReference>
<sequence>MSEDSGQSAPCPPEEGGSPCASPTPSLTPSLPAPTTPVIPTAPDTPNSEHSIPGSSASARSEVGEPPRPRLSASDLESISLPDLIQHWKDLDVYTEWLDNQAANQEVEIGTLREYVDRTKQQHLEACARERAVLRRLATKEQEIQELMAQITDLKTSATPSAGSLRSALLDPAVNLLLQKLRTELATARAQLEETQNELSAWKFTPDSNTGKRLMAKCRQLYQENEELGKLVASGRMAKLEGELALQKSFSWEVKKSQSEMDEFLQELDEDVEGMQSTIYYLQQELRKSRETISLLEREINKYKNGKNEENLEGAGANEGEEEIGEEAKDEEEHAEETKEEWKGDEEGSDESEEEEDSWEDGTEGDEGEEEWEEWEEDDDELELNDYAPEDSTRDWRRDHKDSPDVDSTQDYNLADEENSPRNDNVSMKRTKSPEDIGDKVETPVRKKLKAFFPGSENGQEFTIVEGLNDRSNFSRHENV</sequence>
<dbReference type="GO" id="GO:0016556">
    <property type="term" value="P:mRNA modification"/>
    <property type="evidence" value="ECO:0007669"/>
    <property type="project" value="InterPro"/>
</dbReference>
<feature type="region of interest" description="Disordered" evidence="7">
    <location>
        <begin position="307"/>
        <end position="442"/>
    </location>
</feature>
<feature type="compositionally biased region" description="Basic and acidic residues" evidence="7">
    <location>
        <begin position="336"/>
        <end position="346"/>
    </location>
</feature>
<comment type="similarity">
    <text evidence="2">Belongs to the fl(2)d family.</text>
</comment>
<dbReference type="GO" id="GO:0008380">
    <property type="term" value="P:RNA splicing"/>
    <property type="evidence" value="ECO:0007669"/>
    <property type="project" value="UniProtKB-KW"/>
</dbReference>
<feature type="compositionally biased region" description="Polar residues" evidence="7">
    <location>
        <begin position="48"/>
        <end position="59"/>
    </location>
</feature>
<dbReference type="GO" id="GO:0005634">
    <property type="term" value="C:nucleus"/>
    <property type="evidence" value="ECO:0007669"/>
    <property type="project" value="UniProtKB-SubCell"/>
</dbReference>
<dbReference type="AlphaFoldDB" id="A0AAV7X5J8"/>
<feature type="compositionally biased region" description="Acidic residues" evidence="7">
    <location>
        <begin position="347"/>
        <end position="384"/>
    </location>
</feature>
<name>A0AAV7X5J8_9NEOP</name>
<feature type="compositionally biased region" description="Low complexity" evidence="7">
    <location>
        <begin position="18"/>
        <end position="30"/>
    </location>
</feature>
<evidence type="ECO:0000313" key="9">
    <source>
        <dbReference type="Proteomes" id="UP001075354"/>
    </source>
</evidence>
<dbReference type="EMBL" id="JAPTSV010000013">
    <property type="protein sequence ID" value="KAJ1521173.1"/>
    <property type="molecule type" value="Genomic_DNA"/>
</dbReference>
<dbReference type="GO" id="GO:0000381">
    <property type="term" value="P:regulation of alternative mRNA splicing, via spliceosome"/>
    <property type="evidence" value="ECO:0007669"/>
    <property type="project" value="InterPro"/>
</dbReference>
<dbReference type="Proteomes" id="UP001075354">
    <property type="component" value="Chromosome 13"/>
</dbReference>
<dbReference type="GO" id="GO:0006397">
    <property type="term" value="P:mRNA processing"/>
    <property type="evidence" value="ECO:0007669"/>
    <property type="project" value="UniProtKB-KW"/>
</dbReference>
<comment type="caution">
    <text evidence="8">The sequence shown here is derived from an EMBL/GenBank/DDBJ whole genome shotgun (WGS) entry which is preliminary data.</text>
</comment>
<feature type="compositionally biased region" description="Acidic residues" evidence="7">
    <location>
        <begin position="319"/>
        <end position="335"/>
    </location>
</feature>
<comment type="subcellular location">
    <subcellularLocation>
        <location evidence="1">Nucleus</location>
    </subcellularLocation>
</comment>
<organism evidence="8 9">
    <name type="scientific">Megalurothrips usitatus</name>
    <name type="common">bean blossom thrips</name>
    <dbReference type="NCBI Taxonomy" id="439358"/>
    <lineage>
        <taxon>Eukaryota</taxon>
        <taxon>Metazoa</taxon>
        <taxon>Ecdysozoa</taxon>
        <taxon>Arthropoda</taxon>
        <taxon>Hexapoda</taxon>
        <taxon>Insecta</taxon>
        <taxon>Pterygota</taxon>
        <taxon>Neoptera</taxon>
        <taxon>Paraneoptera</taxon>
        <taxon>Thysanoptera</taxon>
        <taxon>Terebrantia</taxon>
        <taxon>Thripoidea</taxon>
        <taxon>Thripidae</taxon>
        <taxon>Megalurothrips</taxon>
    </lineage>
</organism>
<evidence type="ECO:0008006" key="10">
    <source>
        <dbReference type="Google" id="ProtNLM"/>
    </source>
</evidence>
<feature type="region of interest" description="Disordered" evidence="7">
    <location>
        <begin position="1"/>
        <end position="75"/>
    </location>
</feature>